<dbReference type="PANTHER" id="PTHR31973">
    <property type="entry name" value="POLYPROTEIN, PUTATIVE-RELATED"/>
    <property type="match status" value="1"/>
</dbReference>
<reference evidence="3 4" key="1">
    <citation type="submission" date="2020-08" db="EMBL/GenBank/DDBJ databases">
        <title>Plant Genome Project.</title>
        <authorList>
            <person name="Zhang R.-G."/>
        </authorList>
    </citation>
    <scope>NUCLEOTIDE SEQUENCE [LARGE SCALE GENOMIC DNA]</scope>
    <source>
        <tissue evidence="3">Rhizome</tissue>
    </source>
</reference>
<name>A0A8J5KSY3_ZINOF</name>
<proteinExistence type="predicted"/>
<dbReference type="Proteomes" id="UP000734854">
    <property type="component" value="Unassembled WGS sequence"/>
</dbReference>
<evidence type="ECO:0000313" key="3">
    <source>
        <dbReference type="EMBL" id="KAG6493877.1"/>
    </source>
</evidence>
<sequence length="859" mass="98409">MLHLYRFAEELGFEEIERPRFWHKLRHNSSNGRYPENDVDVLTINDNISTNHQVEIYIAYECDDESDETCLEMKGSGTTDGDDYEEEEEFHDSYYEFEKDDKIFDSRIDHDMRMFNEMVMVDHQVIDFWVDIYVEMEEISQSSIQQEALLPTEHTSMVALLINFMGSMSHVGSSNGSDELNYVPSLIFEPRIQMTAGENINMGPPLPSQDFVELLHVESPRYYTMIPFPLPLEVQLDNEARSSEYFHSQSSEDGGDILSIPMDDDSPDDGDCDTHLNRGEIPPYNKRVMHFINDIGEENDDDNVDREDNVHIDIWSESKNQIRLGMLFDNKSQLRNAVTLCSISQNQEFKIVENRINTWVAKCKVVSSDIDSNSGPENFRPVISVDGTHLRGAYKGKMLIVVSKDANNRILPIAYAIVDEETIASWSWFFEQFSGRANTNWIETHQQYIDHWRDSLNHVENGELVNDPIHASIEYMSWYWQRTVIYITNLSQRFSSNGFQGDGEATEYLMDGMCRVFYTSLALIAISDAKHAGYFAQIRDIASHYMHQARGQQCLDIRHLHVLEQFGHQSSLTQKIHREHRNVQWGRQGECETDQVSHFANVKHIQRCPLSTMGKKKKGLKYSPLSQACELKFASYEEQHFSHIEVVNLAANDFHEVDKEYEVDSPIGEVAQSVKDAFADHVSNTKSGAEVEEQGSKVKEVAGETTNVKEAVSAEGVMSDPIPVARDSDNQKDGLPEVVPPTQPAQEVQKKKTWASLFRNNRKSASGVSLEQYKAKGERLSIDFDDIDGIEDALGFCLVGCFMGQHAGRNGVYVIANQWKVHYKFFIHKSGWVVYRFDTKEDRDRVLQGGPLLLEFPFF</sequence>
<keyword evidence="4" id="KW-1185">Reference proteome</keyword>
<gene>
    <name evidence="3" type="ORF">ZIOFF_048880</name>
</gene>
<dbReference type="AlphaFoldDB" id="A0A8J5KSY3"/>
<dbReference type="PANTHER" id="PTHR31973:SF195">
    <property type="entry name" value="MUDR FAMILY TRANSPOSASE"/>
    <property type="match status" value="1"/>
</dbReference>
<evidence type="ECO:0000256" key="1">
    <source>
        <dbReference type="SAM" id="MobiDB-lite"/>
    </source>
</evidence>
<dbReference type="InterPro" id="IPR018289">
    <property type="entry name" value="MULE_transposase_dom"/>
</dbReference>
<evidence type="ECO:0000259" key="2">
    <source>
        <dbReference type="Pfam" id="PF10551"/>
    </source>
</evidence>
<accession>A0A8J5KSY3</accession>
<dbReference type="EMBL" id="JACMSC010000013">
    <property type="protein sequence ID" value="KAG6493877.1"/>
    <property type="molecule type" value="Genomic_DNA"/>
</dbReference>
<organism evidence="3 4">
    <name type="scientific">Zingiber officinale</name>
    <name type="common">Ginger</name>
    <name type="synonym">Amomum zingiber</name>
    <dbReference type="NCBI Taxonomy" id="94328"/>
    <lineage>
        <taxon>Eukaryota</taxon>
        <taxon>Viridiplantae</taxon>
        <taxon>Streptophyta</taxon>
        <taxon>Embryophyta</taxon>
        <taxon>Tracheophyta</taxon>
        <taxon>Spermatophyta</taxon>
        <taxon>Magnoliopsida</taxon>
        <taxon>Liliopsida</taxon>
        <taxon>Zingiberales</taxon>
        <taxon>Zingiberaceae</taxon>
        <taxon>Zingiber</taxon>
    </lineage>
</organism>
<evidence type="ECO:0000313" key="4">
    <source>
        <dbReference type="Proteomes" id="UP000734854"/>
    </source>
</evidence>
<dbReference type="Pfam" id="PF10551">
    <property type="entry name" value="MULE"/>
    <property type="match status" value="1"/>
</dbReference>
<feature type="domain" description="MULE transposase" evidence="2">
    <location>
        <begin position="382"/>
        <end position="434"/>
    </location>
</feature>
<comment type="caution">
    <text evidence="3">The sequence shown here is derived from an EMBL/GenBank/DDBJ whole genome shotgun (WGS) entry which is preliminary data.</text>
</comment>
<feature type="region of interest" description="Disordered" evidence="1">
    <location>
        <begin position="727"/>
        <end position="746"/>
    </location>
</feature>
<protein>
    <recommendedName>
        <fullName evidence="2">MULE transposase domain-containing protein</fullName>
    </recommendedName>
</protein>